<dbReference type="InterPro" id="IPR036890">
    <property type="entry name" value="HATPase_C_sf"/>
</dbReference>
<dbReference type="Pfam" id="PF06580">
    <property type="entry name" value="His_kinase"/>
    <property type="match status" value="1"/>
</dbReference>
<keyword evidence="4" id="KW-0597">Phosphoprotein</keyword>
<dbReference type="InterPro" id="IPR050640">
    <property type="entry name" value="Bact_2-comp_sensor_kinase"/>
</dbReference>
<evidence type="ECO:0000256" key="1">
    <source>
        <dbReference type="ARBA" id="ARBA00000085"/>
    </source>
</evidence>
<evidence type="ECO:0000313" key="12">
    <source>
        <dbReference type="Proteomes" id="UP000823910"/>
    </source>
</evidence>
<evidence type="ECO:0000256" key="8">
    <source>
        <dbReference type="SAM" id="Phobius"/>
    </source>
</evidence>
<feature type="domain" description="Histidine kinase" evidence="9">
    <location>
        <begin position="484"/>
        <end position="589"/>
    </location>
</feature>
<dbReference type="GO" id="GO:0016020">
    <property type="term" value="C:membrane"/>
    <property type="evidence" value="ECO:0007669"/>
    <property type="project" value="UniProtKB-SubCell"/>
</dbReference>
<dbReference type="SUPFAM" id="SSF55874">
    <property type="entry name" value="ATPase domain of HSP90 chaperone/DNA topoisomerase II/histidine kinase"/>
    <property type="match status" value="1"/>
</dbReference>
<evidence type="ECO:0000313" key="11">
    <source>
        <dbReference type="EMBL" id="HJC07338.1"/>
    </source>
</evidence>
<dbReference type="SMART" id="SM00304">
    <property type="entry name" value="HAMP"/>
    <property type="match status" value="1"/>
</dbReference>
<dbReference type="Proteomes" id="UP000823910">
    <property type="component" value="Unassembled WGS sequence"/>
</dbReference>
<keyword evidence="7" id="KW-0902">Two-component regulatory system</keyword>
<dbReference type="Gene3D" id="3.30.565.10">
    <property type="entry name" value="Histidine kinase-like ATPase, C-terminal domain"/>
    <property type="match status" value="1"/>
</dbReference>
<gene>
    <name evidence="11" type="ORF">H9704_14540</name>
</gene>
<dbReference type="PROSITE" id="PS50109">
    <property type="entry name" value="HIS_KIN"/>
    <property type="match status" value="1"/>
</dbReference>
<dbReference type="SUPFAM" id="SSF158472">
    <property type="entry name" value="HAMP domain-like"/>
    <property type="match status" value="1"/>
</dbReference>
<dbReference type="InterPro" id="IPR003594">
    <property type="entry name" value="HATPase_dom"/>
</dbReference>
<dbReference type="InterPro" id="IPR003660">
    <property type="entry name" value="HAMP_dom"/>
</dbReference>
<organism evidence="11 12">
    <name type="scientific">Candidatus Enterocloster excrementipullorum</name>
    <dbReference type="NCBI Taxonomy" id="2838559"/>
    <lineage>
        <taxon>Bacteria</taxon>
        <taxon>Bacillati</taxon>
        <taxon>Bacillota</taxon>
        <taxon>Clostridia</taxon>
        <taxon>Lachnospirales</taxon>
        <taxon>Lachnospiraceae</taxon>
        <taxon>Enterocloster</taxon>
    </lineage>
</organism>
<reference evidence="11" key="1">
    <citation type="journal article" date="2021" name="PeerJ">
        <title>Extensive microbial diversity within the chicken gut microbiome revealed by metagenomics and culture.</title>
        <authorList>
            <person name="Gilroy R."/>
            <person name="Ravi A."/>
            <person name="Getino M."/>
            <person name="Pursley I."/>
            <person name="Horton D.L."/>
            <person name="Alikhan N.F."/>
            <person name="Baker D."/>
            <person name="Gharbi K."/>
            <person name="Hall N."/>
            <person name="Watson M."/>
            <person name="Adriaenssens E.M."/>
            <person name="Foster-Nyarko E."/>
            <person name="Jarju S."/>
            <person name="Secka A."/>
            <person name="Antonio M."/>
            <person name="Oren A."/>
            <person name="Chaudhuri R.R."/>
            <person name="La Ragione R."/>
            <person name="Hildebrand F."/>
            <person name="Pallen M.J."/>
        </authorList>
    </citation>
    <scope>NUCLEOTIDE SEQUENCE</scope>
    <source>
        <strain evidence="11">CHK180-15479</strain>
    </source>
</reference>
<comment type="caution">
    <text evidence="11">The sequence shown here is derived from an EMBL/GenBank/DDBJ whole genome shotgun (WGS) entry which is preliminary data.</text>
</comment>
<dbReference type="Pfam" id="PF02518">
    <property type="entry name" value="HATPase_c"/>
    <property type="match status" value="1"/>
</dbReference>
<dbReference type="PANTHER" id="PTHR34220:SF7">
    <property type="entry name" value="SENSOR HISTIDINE KINASE YPDA"/>
    <property type="match status" value="1"/>
</dbReference>
<proteinExistence type="predicted"/>
<dbReference type="InterPro" id="IPR005467">
    <property type="entry name" value="His_kinase_dom"/>
</dbReference>
<dbReference type="Gene3D" id="6.10.340.10">
    <property type="match status" value="1"/>
</dbReference>
<keyword evidence="6 11" id="KW-0418">Kinase</keyword>
<evidence type="ECO:0000256" key="7">
    <source>
        <dbReference type="ARBA" id="ARBA00023012"/>
    </source>
</evidence>
<keyword evidence="8" id="KW-0472">Membrane</keyword>
<dbReference type="Pfam" id="PF00672">
    <property type="entry name" value="HAMP"/>
    <property type="match status" value="1"/>
</dbReference>
<evidence type="ECO:0000256" key="4">
    <source>
        <dbReference type="ARBA" id="ARBA00022553"/>
    </source>
</evidence>
<evidence type="ECO:0000256" key="3">
    <source>
        <dbReference type="ARBA" id="ARBA00012438"/>
    </source>
</evidence>
<keyword evidence="8" id="KW-1133">Transmembrane helix</keyword>
<evidence type="ECO:0000259" key="9">
    <source>
        <dbReference type="PROSITE" id="PS50109"/>
    </source>
</evidence>
<dbReference type="EC" id="2.7.13.3" evidence="3"/>
<comment type="catalytic activity">
    <reaction evidence="1">
        <text>ATP + protein L-histidine = ADP + protein N-phospho-L-histidine.</text>
        <dbReference type="EC" id="2.7.13.3"/>
    </reaction>
</comment>
<feature type="transmembrane region" description="Helical" evidence="8">
    <location>
        <begin position="295"/>
        <end position="322"/>
    </location>
</feature>
<keyword evidence="8" id="KW-0812">Transmembrane</keyword>
<dbReference type="PANTHER" id="PTHR34220">
    <property type="entry name" value="SENSOR HISTIDINE KINASE YPDA"/>
    <property type="match status" value="1"/>
</dbReference>
<dbReference type="PROSITE" id="PS50885">
    <property type="entry name" value="HAMP"/>
    <property type="match status" value="1"/>
</dbReference>
<sequence length="589" mass="65411">MEKPKKTFQFQLILYNLLIIFCIACAVSYYNYRSYKKDILEAEIQSSQNRVASLSLRTQAAYDEMMNILLTCAERKTLFASSTFLGENYTNTASSVYAADALRDLCAISSYNKDIYKLTWYNEGFLLQAGASNGSQCDPAYIMEAPFFSDLIGQTSGRNTLLLADNPFPEGKRTVPKIMPLLRPLSYGGRANSDSSWVFLAVSPDMFRTALQSMPAGSIAYAVTAQGDIAASLNGDGLDPSALIANLLARQELSGSLSTVLDGEDCVVTYEKQLDSGILLFEVLPLSALPFDSDVFASTVLIVFFFCILIGVSLSFLFSIRLGAPIKRLTRRLSLIAQGDFSGDPSIETNDEVGAIGRQINQMSGQIDSLMKSRIQDEKEKKDLEIKMLQAQINPHFLYNTLDSIKWIATVQKNTGIVQVVTALSSLLKNMAKGFNEKVTLRQELDFLENYIVIEKIRYIELFDVETQVDDDALYQAKIIKLTLQPIVENSIFSGIEPSGRFGLIRIHAWQEETSLCVSVEDNGIGIEPENIEKLLTDTSKITKSTMSGIGLPNVDRRLKLVYGEEYGLSIESEPGQYTRVTIRLPLEV</sequence>
<dbReference type="InterPro" id="IPR004358">
    <property type="entry name" value="Sig_transdc_His_kin-like_C"/>
</dbReference>
<evidence type="ECO:0000256" key="6">
    <source>
        <dbReference type="ARBA" id="ARBA00022777"/>
    </source>
</evidence>
<dbReference type="GO" id="GO:0000155">
    <property type="term" value="F:phosphorelay sensor kinase activity"/>
    <property type="evidence" value="ECO:0007669"/>
    <property type="project" value="InterPro"/>
</dbReference>
<dbReference type="InterPro" id="IPR010559">
    <property type="entry name" value="Sig_transdc_His_kin_internal"/>
</dbReference>
<protein>
    <recommendedName>
        <fullName evidence="3">histidine kinase</fullName>
        <ecNumber evidence="3">2.7.13.3</ecNumber>
    </recommendedName>
</protein>
<dbReference type="SMART" id="SM00387">
    <property type="entry name" value="HATPase_c"/>
    <property type="match status" value="1"/>
</dbReference>
<feature type="transmembrane region" description="Helical" evidence="8">
    <location>
        <begin position="12"/>
        <end position="32"/>
    </location>
</feature>
<name>A0A9D2N1L6_9FIRM</name>
<feature type="domain" description="HAMP" evidence="10">
    <location>
        <begin position="320"/>
        <end position="372"/>
    </location>
</feature>
<evidence type="ECO:0000256" key="5">
    <source>
        <dbReference type="ARBA" id="ARBA00022679"/>
    </source>
</evidence>
<evidence type="ECO:0000259" key="10">
    <source>
        <dbReference type="PROSITE" id="PS50885"/>
    </source>
</evidence>
<dbReference type="AlphaFoldDB" id="A0A9D2N1L6"/>
<dbReference type="PRINTS" id="PR00344">
    <property type="entry name" value="BCTRLSENSOR"/>
</dbReference>
<comment type="subcellular location">
    <subcellularLocation>
        <location evidence="2">Membrane</location>
    </subcellularLocation>
</comment>
<accession>A0A9D2N1L6</accession>
<dbReference type="EMBL" id="DWWT01000080">
    <property type="protein sequence ID" value="HJC07338.1"/>
    <property type="molecule type" value="Genomic_DNA"/>
</dbReference>
<keyword evidence="5" id="KW-0808">Transferase</keyword>
<reference evidence="11" key="2">
    <citation type="submission" date="2021-04" db="EMBL/GenBank/DDBJ databases">
        <authorList>
            <person name="Gilroy R."/>
        </authorList>
    </citation>
    <scope>NUCLEOTIDE SEQUENCE</scope>
    <source>
        <strain evidence="11">CHK180-15479</strain>
    </source>
</reference>
<evidence type="ECO:0000256" key="2">
    <source>
        <dbReference type="ARBA" id="ARBA00004370"/>
    </source>
</evidence>
<dbReference type="CDD" id="cd06225">
    <property type="entry name" value="HAMP"/>
    <property type="match status" value="1"/>
</dbReference>